<dbReference type="Gene3D" id="2.30.110.10">
    <property type="entry name" value="Electron Transport, Fmn-binding Protein, Chain A"/>
    <property type="match status" value="1"/>
</dbReference>
<keyword evidence="1" id="KW-0808">Transferase</keyword>
<evidence type="ECO:0000259" key="2">
    <source>
        <dbReference type="Pfam" id="PF04289"/>
    </source>
</evidence>
<feature type="domain" description="DUF447" evidence="2">
    <location>
        <begin position="4"/>
        <end position="119"/>
    </location>
</feature>
<evidence type="ECO:0000313" key="5">
    <source>
        <dbReference type="Proteomes" id="UP000317835"/>
    </source>
</evidence>
<dbReference type="NCBIfam" id="TIGR00144">
    <property type="entry name" value="beta_RFAP_syn"/>
    <property type="match status" value="1"/>
</dbReference>
<organism evidence="4 5">
    <name type="scientific">Tautonia plasticadhaerens</name>
    <dbReference type="NCBI Taxonomy" id="2527974"/>
    <lineage>
        <taxon>Bacteria</taxon>
        <taxon>Pseudomonadati</taxon>
        <taxon>Planctomycetota</taxon>
        <taxon>Planctomycetia</taxon>
        <taxon>Isosphaerales</taxon>
        <taxon>Isosphaeraceae</taxon>
        <taxon>Tautonia</taxon>
    </lineage>
</organism>
<dbReference type="GO" id="GO:0016740">
    <property type="term" value="F:transferase activity"/>
    <property type="evidence" value="ECO:0007669"/>
    <property type="project" value="UniProtKB-KW"/>
</dbReference>
<dbReference type="Pfam" id="PF20766">
    <property type="entry name" value="DUF447_C"/>
    <property type="match status" value="1"/>
</dbReference>
<dbReference type="PANTHER" id="PTHR20861:SF6">
    <property type="entry name" value="BETA-RIBOFURANOSYLPHENOL 5'-PHOSPHATE SYNTHASE"/>
    <property type="match status" value="1"/>
</dbReference>
<dbReference type="InterPro" id="IPR007386">
    <property type="entry name" value="DUF447_N"/>
</dbReference>
<reference evidence="4 5" key="1">
    <citation type="submission" date="2019-02" db="EMBL/GenBank/DDBJ databases">
        <title>Deep-cultivation of Planctomycetes and their phenomic and genomic characterization uncovers novel biology.</title>
        <authorList>
            <person name="Wiegand S."/>
            <person name="Jogler M."/>
            <person name="Boedeker C."/>
            <person name="Pinto D."/>
            <person name="Vollmers J."/>
            <person name="Rivas-Marin E."/>
            <person name="Kohn T."/>
            <person name="Peeters S.H."/>
            <person name="Heuer A."/>
            <person name="Rast P."/>
            <person name="Oberbeckmann S."/>
            <person name="Bunk B."/>
            <person name="Jeske O."/>
            <person name="Meyerdierks A."/>
            <person name="Storesund J.E."/>
            <person name="Kallscheuer N."/>
            <person name="Luecker S."/>
            <person name="Lage O.M."/>
            <person name="Pohl T."/>
            <person name="Merkel B.J."/>
            <person name="Hornburger P."/>
            <person name="Mueller R.-W."/>
            <person name="Bruemmer F."/>
            <person name="Labrenz M."/>
            <person name="Spormann A.M."/>
            <person name="Op den Camp H."/>
            <person name="Overmann J."/>
            <person name="Amann R."/>
            <person name="Jetten M.S.M."/>
            <person name="Mascher T."/>
            <person name="Medema M.H."/>
            <person name="Devos D.P."/>
            <person name="Kaster A.-K."/>
            <person name="Ovreas L."/>
            <person name="Rohde M."/>
            <person name="Galperin M.Y."/>
            <person name="Jogler C."/>
        </authorList>
    </citation>
    <scope>NUCLEOTIDE SEQUENCE [LARGE SCALE GENOMIC DNA]</scope>
    <source>
        <strain evidence="4 5">ElP</strain>
    </source>
</reference>
<dbReference type="KEGG" id="tpla:ElP_59100"/>
<dbReference type="Pfam" id="PF04289">
    <property type="entry name" value="DUF447_N"/>
    <property type="match status" value="1"/>
</dbReference>
<dbReference type="InterPro" id="IPR004422">
    <property type="entry name" value="RFAP_synthase"/>
</dbReference>
<name>A0A518HAT6_9BACT</name>
<dbReference type="InterPro" id="IPR049288">
    <property type="entry name" value="DUF447_C"/>
</dbReference>
<evidence type="ECO:0000259" key="3">
    <source>
        <dbReference type="Pfam" id="PF20766"/>
    </source>
</evidence>
<feature type="domain" description="DUF447" evidence="3">
    <location>
        <begin position="128"/>
        <end position="179"/>
    </location>
</feature>
<dbReference type="InterPro" id="IPR020568">
    <property type="entry name" value="Ribosomal_Su5_D2-typ_SF"/>
</dbReference>
<dbReference type="EMBL" id="CP036426">
    <property type="protein sequence ID" value="QDV37963.1"/>
    <property type="molecule type" value="Genomic_DNA"/>
</dbReference>
<evidence type="ECO:0000313" key="4">
    <source>
        <dbReference type="EMBL" id="QDV37963.1"/>
    </source>
</evidence>
<evidence type="ECO:0008006" key="6">
    <source>
        <dbReference type="Google" id="ProtNLM"/>
    </source>
</evidence>
<proteinExistence type="predicted"/>
<protein>
    <recommendedName>
        <fullName evidence="6">GHMP kinase C-terminal domain-containing protein</fullName>
    </recommendedName>
</protein>
<accession>A0A518HAT6</accession>
<dbReference type="RefSeq" id="WP_231749298.1">
    <property type="nucleotide sequence ID" value="NZ_CP036426.1"/>
</dbReference>
<dbReference type="InterPro" id="IPR012349">
    <property type="entry name" value="Split_barrel_FMN-bd"/>
</dbReference>
<dbReference type="PANTHER" id="PTHR20861">
    <property type="entry name" value="HOMOSERINE/4-DIPHOSPHOCYTIDYL-2-C-METHYL-D-ERYTHRITOL KINASE"/>
    <property type="match status" value="1"/>
</dbReference>
<evidence type="ECO:0000256" key="1">
    <source>
        <dbReference type="ARBA" id="ARBA00022679"/>
    </source>
</evidence>
<keyword evidence="5" id="KW-1185">Reference proteome</keyword>
<dbReference type="AlphaFoldDB" id="A0A518HAT6"/>
<dbReference type="Gene3D" id="1.20.58.290">
    <property type="entry name" value="Hypothetical membrane protein ta0354_69_121"/>
    <property type="match status" value="1"/>
</dbReference>
<gene>
    <name evidence="4" type="ORF">ElP_59100</name>
</gene>
<sequence length="536" mass="57342">MILEGIVTTVGPDGLLNVAPMGPVVESAELARFVLRPYTSSTTYRNLKALGEGVLHVTDDVLTIARGAIGRIEDAPTRPADVVHGRILTSACRYAEFRVVELDDSGDRTTIRCEAVASGRLRDFFGLNRAKHAVVEAAILATRLDFLPIPEILEQYDRLAVLVEKTAGPEEAEAFALLRSHVRRVARSRGLAIPGEAPAAVRVRTPSRLHFGPLAWGPEAGRRFGGVGLMVEDPGITLRAQRADDWGVTGLMNLRPRASDFASRVLFQLARKMDRARAMATHLHLERGPAEHVGLGTGTQLGLAIARAITLVNGKGDLPVDRLAALTGRGGRSGVGILGFRHGGLVVDGGHRAPGSVPPLIAHAHLPESWSVLVAIPNAPAGLHGEAERAAFRDLPPMPEPVTDRLCRLVLLGLLPAAADRDLPAFGAALVEIQEQVGRWFAPAQGGGIFAGPEVEEVARFLADRGLHGVGQSSWGPAIYGFDDGPEDRRSALLADLRDRFQLRPSRAFWTRASRAGASVELIEPVPEDQLGAVLP</sequence>
<dbReference type="SUPFAM" id="SSF54211">
    <property type="entry name" value="Ribosomal protein S5 domain 2-like"/>
    <property type="match status" value="1"/>
</dbReference>
<dbReference type="Proteomes" id="UP000317835">
    <property type="component" value="Chromosome"/>
</dbReference>
<dbReference type="SUPFAM" id="SSF50475">
    <property type="entry name" value="FMN-binding split barrel"/>
    <property type="match status" value="1"/>
</dbReference>